<feature type="region of interest" description="Disordered" evidence="3">
    <location>
        <begin position="13"/>
        <end position="78"/>
    </location>
</feature>
<dbReference type="EMBL" id="PYFQ01000001">
    <property type="protein sequence ID" value="PSK41053.1"/>
    <property type="molecule type" value="Genomic_DNA"/>
</dbReference>
<evidence type="ECO:0000313" key="5">
    <source>
        <dbReference type="EMBL" id="PSK41053.1"/>
    </source>
</evidence>
<comment type="caution">
    <text evidence="5">The sequence shown here is derived from an EMBL/GenBank/DDBJ whole genome shotgun (WGS) entry which is preliminary data.</text>
</comment>
<feature type="compositionally biased region" description="Polar residues" evidence="3">
    <location>
        <begin position="27"/>
        <end position="46"/>
    </location>
</feature>
<evidence type="ECO:0000256" key="2">
    <source>
        <dbReference type="ARBA" id="ARBA00023306"/>
    </source>
</evidence>
<sequence length="235" mass="26389">MSGFNDLLKKGELALGGGKDGKGPDLSNIQKDAQQAYDTFNKTEGSATDKAKAAYSEFSSKSGDSKESSEKKDTSPTKVTKYKHIDGLKNDRSKFAFQEKISSLETSKANGLSLLERIKLKERMNSKVDIGQKKKDDYDSYIRTKLPQIYDIIYELASVASVNASQSFTLSKVISIIKDSSVYATSESEIQDVINDIEMKLGKERLQLIERNHNKVIRVFNLNREEDLQLLRKDN</sequence>
<dbReference type="RefSeq" id="XP_024715752.1">
    <property type="nucleotide sequence ID" value="XM_024856153.1"/>
</dbReference>
<protein>
    <recommendedName>
        <fullName evidence="4">DNA replication factor Cdt1 C-terminal domain-containing protein</fullName>
    </recommendedName>
</protein>
<dbReference type="AlphaFoldDB" id="A0A2P7YYL8"/>
<proteinExistence type="inferred from homology"/>
<dbReference type="Proteomes" id="UP000241107">
    <property type="component" value="Unassembled WGS sequence"/>
</dbReference>
<dbReference type="InterPro" id="IPR032054">
    <property type="entry name" value="Cdt1_C"/>
</dbReference>
<dbReference type="Gene3D" id="1.10.10.1420">
    <property type="entry name" value="DNA replication factor Cdt1, C-terminal WH domain"/>
    <property type="match status" value="1"/>
</dbReference>
<feature type="domain" description="DNA replication factor Cdt1 C-terminal" evidence="4">
    <location>
        <begin position="113"/>
        <end position="195"/>
    </location>
</feature>
<accession>A0A2P7YYL8</accession>
<keyword evidence="2" id="KW-0131">Cell cycle</keyword>
<evidence type="ECO:0000256" key="3">
    <source>
        <dbReference type="SAM" id="MobiDB-lite"/>
    </source>
</evidence>
<reference evidence="5 6" key="1">
    <citation type="submission" date="2018-03" db="EMBL/GenBank/DDBJ databases">
        <title>Candida pseudohaemulonii genome assembly and annotation.</title>
        <authorList>
            <person name="Munoz J.F."/>
            <person name="Gade L.G."/>
            <person name="Chow N.A."/>
            <person name="Litvintseva A.P."/>
            <person name="Loparev V.N."/>
            <person name="Cuomo C.A."/>
        </authorList>
    </citation>
    <scope>NUCLEOTIDE SEQUENCE [LARGE SCALE GENOMIC DNA]</scope>
    <source>
        <strain evidence="5 6">B12108</strain>
    </source>
</reference>
<keyword evidence="6" id="KW-1185">Reference proteome</keyword>
<organism evidence="5 6">
    <name type="scientific">Candidozyma pseudohaemuli</name>
    <dbReference type="NCBI Taxonomy" id="418784"/>
    <lineage>
        <taxon>Eukaryota</taxon>
        <taxon>Fungi</taxon>
        <taxon>Dikarya</taxon>
        <taxon>Ascomycota</taxon>
        <taxon>Saccharomycotina</taxon>
        <taxon>Pichiomycetes</taxon>
        <taxon>Metschnikowiaceae</taxon>
        <taxon>Candidozyma</taxon>
    </lineage>
</organism>
<evidence type="ECO:0000259" key="4">
    <source>
        <dbReference type="Pfam" id="PF16679"/>
    </source>
</evidence>
<name>A0A2P7YYL8_9ASCO</name>
<comment type="similarity">
    <text evidence="1">Belongs to the Cdt1 family.</text>
</comment>
<dbReference type="Pfam" id="PF16679">
    <property type="entry name" value="CDT1_C"/>
    <property type="match status" value="1"/>
</dbReference>
<gene>
    <name evidence="5" type="ORF">C7M61_000724</name>
</gene>
<evidence type="ECO:0000256" key="1">
    <source>
        <dbReference type="ARBA" id="ARBA00008356"/>
    </source>
</evidence>
<evidence type="ECO:0000313" key="6">
    <source>
        <dbReference type="Proteomes" id="UP000241107"/>
    </source>
</evidence>
<dbReference type="STRING" id="418784.A0A2P7YYL8"/>
<dbReference type="VEuPathDB" id="FungiDB:C7M61_000724"/>
<feature type="compositionally biased region" description="Basic and acidic residues" evidence="3">
    <location>
        <begin position="63"/>
        <end position="75"/>
    </location>
</feature>
<dbReference type="InterPro" id="IPR038090">
    <property type="entry name" value="Cdt1_C_WH_dom_sf"/>
</dbReference>
<dbReference type="OrthoDB" id="3981148at2759"/>
<dbReference type="GeneID" id="36564116"/>